<dbReference type="PATRIC" id="fig|1036673.3.peg.4756"/>
<sequence>MQLEKGSQPHRNASRITRREKPAVSLAERNLLQPEEAAPQRFLSERPFLFQSLEG</sequence>
<protein>
    <submittedName>
        <fullName evidence="2">Uncharacterized protein</fullName>
    </submittedName>
</protein>
<evidence type="ECO:0000313" key="2">
    <source>
        <dbReference type="EMBL" id="AEI43665.1"/>
    </source>
</evidence>
<feature type="region of interest" description="Disordered" evidence="1">
    <location>
        <begin position="1"/>
        <end position="26"/>
    </location>
</feature>
<gene>
    <name evidence="2" type="ordered locus">KNP414_05141</name>
</gene>
<name>F8F9H6_PAEMK</name>
<dbReference type="Proteomes" id="UP000006620">
    <property type="component" value="Chromosome"/>
</dbReference>
<dbReference type="KEGG" id="pms:KNP414_05141"/>
<dbReference type="AlphaFoldDB" id="F8F9H6"/>
<evidence type="ECO:0000313" key="3">
    <source>
        <dbReference type="Proteomes" id="UP000006620"/>
    </source>
</evidence>
<proteinExistence type="predicted"/>
<accession>F8F9H6</accession>
<dbReference type="RefSeq" id="WP_013918818.1">
    <property type="nucleotide sequence ID" value="NC_015690.1"/>
</dbReference>
<evidence type="ECO:0000256" key="1">
    <source>
        <dbReference type="SAM" id="MobiDB-lite"/>
    </source>
</evidence>
<organism evidence="2 3">
    <name type="scientific">Paenibacillus mucilaginosus (strain KNP414)</name>
    <dbReference type="NCBI Taxonomy" id="1036673"/>
    <lineage>
        <taxon>Bacteria</taxon>
        <taxon>Bacillati</taxon>
        <taxon>Bacillota</taxon>
        <taxon>Bacilli</taxon>
        <taxon>Bacillales</taxon>
        <taxon>Paenibacillaceae</taxon>
        <taxon>Paenibacillus</taxon>
    </lineage>
</organism>
<reference evidence="3" key="1">
    <citation type="submission" date="2011-06" db="EMBL/GenBank/DDBJ databases">
        <title>Complete genome sequence of Paenibacillus mucilaginosus KNP414.</title>
        <authorList>
            <person name="Wang J."/>
            <person name="Hu S."/>
            <person name="Hu X."/>
            <person name="Zhang B."/>
            <person name="Dong D."/>
            <person name="Zhang S."/>
            <person name="Zhao K."/>
            <person name="Wu D."/>
        </authorList>
    </citation>
    <scope>NUCLEOTIDE SEQUENCE [LARGE SCALE GENOMIC DNA]</scope>
    <source>
        <strain evidence="3">KNP414</strain>
    </source>
</reference>
<reference evidence="2 3" key="2">
    <citation type="journal article" date="2013" name="Genome Announc.">
        <title>Genome Sequence of Growth-Improving Paenibacillus mucilaginosus Strain KNP414.</title>
        <authorList>
            <person name="Lu J.J."/>
            <person name="Wang J.F."/>
            <person name="Hu X.F."/>
        </authorList>
    </citation>
    <scope>NUCLEOTIDE SEQUENCE [LARGE SCALE GENOMIC DNA]</scope>
    <source>
        <strain evidence="2 3">KNP414</strain>
    </source>
</reference>
<dbReference type="HOGENOM" id="CLU_3027982_0_0_9"/>
<dbReference type="EMBL" id="CP002869">
    <property type="protein sequence ID" value="AEI43665.1"/>
    <property type="molecule type" value="Genomic_DNA"/>
</dbReference>